<dbReference type="PRINTS" id="PR00722">
    <property type="entry name" value="CHYMOTRYPSIN"/>
</dbReference>
<dbReference type="CDD" id="cd00190">
    <property type="entry name" value="Tryp_SPc"/>
    <property type="match status" value="1"/>
</dbReference>
<evidence type="ECO:0000259" key="2">
    <source>
        <dbReference type="PROSITE" id="PS50240"/>
    </source>
</evidence>
<dbReference type="InterPro" id="IPR043504">
    <property type="entry name" value="Peptidase_S1_PA_chymotrypsin"/>
</dbReference>
<dbReference type="Gene3D" id="2.40.10.10">
    <property type="entry name" value="Trypsin-like serine proteases"/>
    <property type="match status" value="2"/>
</dbReference>
<evidence type="ECO:0000313" key="4">
    <source>
        <dbReference type="RefSeq" id="XP_014651415.1"/>
    </source>
</evidence>
<evidence type="ECO:0000256" key="1">
    <source>
        <dbReference type="ARBA" id="ARBA00023157"/>
    </source>
</evidence>
<dbReference type="Proteomes" id="UP000694910">
    <property type="component" value="Unplaced"/>
</dbReference>
<dbReference type="PROSITE" id="PS00135">
    <property type="entry name" value="TRYPSIN_SER"/>
    <property type="match status" value="1"/>
</dbReference>
<dbReference type="PANTHER" id="PTHR24257">
    <property type="entry name" value="CHYMOTRYPSIN-LIKE ELASTASE FAMILY MEMBER"/>
    <property type="match status" value="1"/>
</dbReference>
<organism evidence="3 4">
    <name type="scientific">Ceratotherium simum simum</name>
    <name type="common">Southern white rhinoceros</name>
    <dbReference type="NCBI Taxonomy" id="73337"/>
    <lineage>
        <taxon>Eukaryota</taxon>
        <taxon>Metazoa</taxon>
        <taxon>Chordata</taxon>
        <taxon>Craniata</taxon>
        <taxon>Vertebrata</taxon>
        <taxon>Euteleostomi</taxon>
        <taxon>Mammalia</taxon>
        <taxon>Eutheria</taxon>
        <taxon>Laurasiatheria</taxon>
        <taxon>Perissodactyla</taxon>
        <taxon>Rhinocerotidae</taxon>
        <taxon>Ceratotherium</taxon>
    </lineage>
</organism>
<evidence type="ECO:0000313" key="3">
    <source>
        <dbReference type="Proteomes" id="UP000694910"/>
    </source>
</evidence>
<keyword evidence="1" id="KW-1015">Disulfide bond</keyword>
<dbReference type="InterPro" id="IPR001254">
    <property type="entry name" value="Trypsin_dom"/>
</dbReference>
<dbReference type="Pfam" id="PF00089">
    <property type="entry name" value="Trypsin"/>
    <property type="match status" value="1"/>
</dbReference>
<dbReference type="PROSITE" id="PS50240">
    <property type="entry name" value="TRYPSIN_DOM"/>
    <property type="match status" value="1"/>
</dbReference>
<gene>
    <name evidence="4" type="primary">LOC101390534</name>
</gene>
<dbReference type="InterPro" id="IPR050850">
    <property type="entry name" value="Peptidase_S1_Elastase_sf"/>
</dbReference>
<protein>
    <submittedName>
        <fullName evidence="4">Neutrophil elastase</fullName>
    </submittedName>
</protein>
<dbReference type="InterPro" id="IPR001314">
    <property type="entry name" value="Peptidase_S1A"/>
</dbReference>
<name>A0ABM1DHY4_CERSS</name>
<dbReference type="InterPro" id="IPR033116">
    <property type="entry name" value="TRYPSIN_SER"/>
</dbReference>
<sequence>MPRGAGGTGGHGDRWSAPRPLRNPVLVSVVLGAHNLQTEEPTQQKFSIARLFENNYDQEQILNDVLLLQLDRPATLNAQVAVAPLPKQNQELPQGTQCLAMGWGRLGTQEPPPSVLQEINVTVVTFLCRTQNVCTLVPRRRAGICFGDSGGPLVCDGLVQGIDSFIRGGCGSGFYPDAFAPVAQFASWINSILRRHGDPPSGAR</sequence>
<accession>A0ABM1DHY4</accession>
<dbReference type="SUPFAM" id="SSF50494">
    <property type="entry name" value="Trypsin-like serine proteases"/>
    <property type="match status" value="1"/>
</dbReference>
<reference evidence="4" key="1">
    <citation type="submission" date="2025-08" db="UniProtKB">
        <authorList>
            <consortium name="RefSeq"/>
        </authorList>
    </citation>
    <scope>IDENTIFICATION</scope>
</reference>
<dbReference type="GeneID" id="101390534"/>
<dbReference type="PANTHER" id="PTHR24257:SF15">
    <property type="entry name" value="MYELOBLASTIN"/>
    <property type="match status" value="1"/>
</dbReference>
<dbReference type="RefSeq" id="XP_014651415.1">
    <property type="nucleotide sequence ID" value="XM_014795929.1"/>
</dbReference>
<proteinExistence type="predicted"/>
<dbReference type="InterPro" id="IPR009003">
    <property type="entry name" value="Peptidase_S1_PA"/>
</dbReference>
<dbReference type="SMART" id="SM00020">
    <property type="entry name" value="Tryp_SPc"/>
    <property type="match status" value="1"/>
</dbReference>
<keyword evidence="3" id="KW-1185">Reference proteome</keyword>
<feature type="domain" description="Peptidase S1" evidence="2">
    <location>
        <begin position="8"/>
        <end position="194"/>
    </location>
</feature>